<comment type="caution">
    <text evidence="1">The sequence shown here is derived from an EMBL/GenBank/DDBJ whole genome shotgun (WGS) entry which is preliminary data.</text>
</comment>
<sequence>MKQNNRLFAVEKHGAEKEVLRLYTEKVPATKISQILAERGIKIAPLGINRWLKNQKVRARSRMDIQAVERFENMVVNYKTEIIDILDEVKELKTYAKEDAKNGKWHGYDKLVGRLYQGIELLAKLMGDIKPAGNVDINIIINDLNKKAFDKNKKMRDNLYGKTVIDIDAEIENDVGTKT</sequence>
<accession>A0A0F8YGB7</accession>
<dbReference type="AlphaFoldDB" id="A0A0F8YGB7"/>
<evidence type="ECO:0000313" key="1">
    <source>
        <dbReference type="EMBL" id="KKK72740.1"/>
    </source>
</evidence>
<name>A0A0F8YGB7_9ZZZZ</name>
<dbReference type="EMBL" id="LAZR01057106">
    <property type="protein sequence ID" value="KKK72740.1"/>
    <property type="molecule type" value="Genomic_DNA"/>
</dbReference>
<proteinExistence type="predicted"/>
<protein>
    <submittedName>
        <fullName evidence="1">Uncharacterized protein</fullName>
    </submittedName>
</protein>
<reference evidence="1" key="1">
    <citation type="journal article" date="2015" name="Nature">
        <title>Complex archaea that bridge the gap between prokaryotes and eukaryotes.</title>
        <authorList>
            <person name="Spang A."/>
            <person name="Saw J.H."/>
            <person name="Jorgensen S.L."/>
            <person name="Zaremba-Niedzwiedzka K."/>
            <person name="Martijn J."/>
            <person name="Lind A.E."/>
            <person name="van Eijk R."/>
            <person name="Schleper C."/>
            <person name="Guy L."/>
            <person name="Ettema T.J."/>
        </authorList>
    </citation>
    <scope>NUCLEOTIDE SEQUENCE</scope>
</reference>
<gene>
    <name evidence="1" type="ORF">LCGC14_2900850</name>
</gene>
<organism evidence="1">
    <name type="scientific">marine sediment metagenome</name>
    <dbReference type="NCBI Taxonomy" id="412755"/>
    <lineage>
        <taxon>unclassified sequences</taxon>
        <taxon>metagenomes</taxon>
        <taxon>ecological metagenomes</taxon>
    </lineage>
</organism>